<dbReference type="GO" id="GO:0004674">
    <property type="term" value="F:protein serine/threonine kinase activity"/>
    <property type="evidence" value="ECO:0007669"/>
    <property type="project" value="UniProtKB-EC"/>
</dbReference>
<dbReference type="EMBL" id="SZYD01000018">
    <property type="protein sequence ID" value="KAD2804865.1"/>
    <property type="molecule type" value="Genomic_DNA"/>
</dbReference>
<protein>
    <recommendedName>
        <fullName evidence="10">Bulb-type lectin domain-containing protein</fullName>
    </recommendedName>
</protein>
<dbReference type="SMART" id="SM00473">
    <property type="entry name" value="PAN_AP"/>
    <property type="match status" value="1"/>
</dbReference>
<feature type="signal peptide" evidence="4">
    <location>
        <begin position="1"/>
        <end position="24"/>
    </location>
</feature>
<evidence type="ECO:0000259" key="7">
    <source>
        <dbReference type="PROSITE" id="PS50948"/>
    </source>
</evidence>
<dbReference type="SMART" id="SM00108">
    <property type="entry name" value="B_lectin"/>
    <property type="match status" value="1"/>
</dbReference>
<organism evidence="8 9">
    <name type="scientific">Mikania micrantha</name>
    <name type="common">bitter vine</name>
    <dbReference type="NCBI Taxonomy" id="192012"/>
    <lineage>
        <taxon>Eukaryota</taxon>
        <taxon>Viridiplantae</taxon>
        <taxon>Streptophyta</taxon>
        <taxon>Embryophyta</taxon>
        <taxon>Tracheophyta</taxon>
        <taxon>Spermatophyta</taxon>
        <taxon>Magnoliopsida</taxon>
        <taxon>eudicotyledons</taxon>
        <taxon>Gunneridae</taxon>
        <taxon>Pentapetalae</taxon>
        <taxon>asterids</taxon>
        <taxon>campanulids</taxon>
        <taxon>Asterales</taxon>
        <taxon>Asteraceae</taxon>
        <taxon>Asteroideae</taxon>
        <taxon>Heliantheae alliance</taxon>
        <taxon>Eupatorieae</taxon>
        <taxon>Mikania</taxon>
    </lineage>
</organism>
<dbReference type="Proteomes" id="UP000326396">
    <property type="component" value="Linkage Group LG8"/>
</dbReference>
<evidence type="ECO:0000256" key="4">
    <source>
        <dbReference type="SAM" id="SignalP"/>
    </source>
</evidence>
<dbReference type="InterPro" id="IPR001480">
    <property type="entry name" value="Bulb-type_lectin_dom"/>
</dbReference>
<comment type="caution">
    <text evidence="3">Lacks conserved residue(s) required for the propagation of feature annotation.</text>
</comment>
<evidence type="ECO:0000256" key="1">
    <source>
        <dbReference type="ARBA" id="ARBA00022729"/>
    </source>
</evidence>
<dbReference type="PROSITE" id="PS50927">
    <property type="entry name" value="BULB_LECTIN"/>
    <property type="match status" value="1"/>
</dbReference>
<evidence type="ECO:0000256" key="2">
    <source>
        <dbReference type="ARBA" id="ARBA00023180"/>
    </source>
</evidence>
<dbReference type="Pfam" id="PF01453">
    <property type="entry name" value="B_lectin"/>
    <property type="match status" value="1"/>
</dbReference>
<dbReference type="InterPro" id="IPR000742">
    <property type="entry name" value="EGF"/>
</dbReference>
<dbReference type="Gene3D" id="2.90.10.10">
    <property type="entry name" value="Bulb-type lectin domain"/>
    <property type="match status" value="1"/>
</dbReference>
<gene>
    <name evidence="8" type="ORF">E3N88_38242</name>
</gene>
<dbReference type="SUPFAM" id="SSF57414">
    <property type="entry name" value="Hairpin loop containing domain-like"/>
    <property type="match status" value="1"/>
</dbReference>
<comment type="caution">
    <text evidence="8">The sequence shown here is derived from an EMBL/GenBank/DDBJ whole genome shotgun (WGS) entry which is preliminary data.</text>
</comment>
<evidence type="ECO:0000256" key="3">
    <source>
        <dbReference type="PROSITE-ProRule" id="PRU00076"/>
    </source>
</evidence>
<evidence type="ECO:0000259" key="5">
    <source>
        <dbReference type="PROSITE" id="PS50026"/>
    </source>
</evidence>
<feature type="domain" description="Bulb-type lectin" evidence="6">
    <location>
        <begin position="25"/>
        <end position="145"/>
    </location>
</feature>
<feature type="domain" description="Apple" evidence="7">
    <location>
        <begin position="200"/>
        <end position="276"/>
    </location>
</feature>
<dbReference type="CDD" id="cd00028">
    <property type="entry name" value="B_lectin"/>
    <property type="match status" value="1"/>
</dbReference>
<keyword evidence="1 4" id="KW-0732">Signal</keyword>
<dbReference type="InterPro" id="IPR036426">
    <property type="entry name" value="Bulb-type_lectin_dom_sf"/>
</dbReference>
<dbReference type="GO" id="GO:0048544">
    <property type="term" value="P:recognition of pollen"/>
    <property type="evidence" value="ECO:0007669"/>
    <property type="project" value="InterPro"/>
</dbReference>
<keyword evidence="9" id="KW-1185">Reference proteome</keyword>
<feature type="chain" id="PRO_5024377399" description="Bulb-type lectin domain-containing protein" evidence="4">
    <location>
        <begin position="25"/>
        <end position="285"/>
    </location>
</feature>
<dbReference type="AlphaFoldDB" id="A0A5N6LU77"/>
<dbReference type="PROSITE" id="PS50948">
    <property type="entry name" value="PAN"/>
    <property type="match status" value="1"/>
</dbReference>
<dbReference type="OrthoDB" id="1936886at2759"/>
<name>A0A5N6LU77_9ASTR</name>
<dbReference type="SUPFAM" id="SSF51110">
    <property type="entry name" value="alpha-D-mannose-specific plant lectins"/>
    <property type="match status" value="1"/>
</dbReference>
<sequence>MMGKLKELPLCAGVLVSLLTVSGALDSLAANQTLKDGSTIVSDDGAFELGFFSLNSSNGRYLGIWSNFISPRTYMWVSNARNPINNTSGVLKLINNGRLLLLSGENTVIWASANTDVFNPVARILDTGNLVVRDDHEYNIWQSNPSYDVCVRSRICGPNGICNNNSPLCSCLRGFEPTLPEAWNMADWSGGCQKKLSLDCANYGFRIVSGMNLPDTRSSWYKANMTLEECRTTCIRNCSCTAYAARDIQSGCFLWFGDLQDMRKNDGGIDLYVKLTTADLAGMEY</sequence>
<dbReference type="PANTHER" id="PTHR32444">
    <property type="entry name" value="BULB-TYPE LECTIN DOMAIN-CONTAINING PROTEIN"/>
    <property type="match status" value="1"/>
</dbReference>
<evidence type="ECO:0000313" key="9">
    <source>
        <dbReference type="Proteomes" id="UP000326396"/>
    </source>
</evidence>
<keyword evidence="3" id="KW-0245">EGF-like domain</keyword>
<evidence type="ECO:0000259" key="6">
    <source>
        <dbReference type="PROSITE" id="PS50927"/>
    </source>
</evidence>
<proteinExistence type="predicted"/>
<evidence type="ECO:0000313" key="8">
    <source>
        <dbReference type="EMBL" id="KAD2804865.1"/>
    </source>
</evidence>
<accession>A0A5N6LU77</accession>
<evidence type="ECO:0008006" key="10">
    <source>
        <dbReference type="Google" id="ProtNLM"/>
    </source>
</evidence>
<feature type="domain" description="EGF-like" evidence="5">
    <location>
        <begin position="146"/>
        <end position="181"/>
    </location>
</feature>
<dbReference type="CDD" id="cd01098">
    <property type="entry name" value="PAN_AP_plant"/>
    <property type="match status" value="1"/>
</dbReference>
<dbReference type="InterPro" id="IPR003609">
    <property type="entry name" value="Pan_app"/>
</dbReference>
<reference evidence="8 9" key="1">
    <citation type="submission" date="2019-05" db="EMBL/GenBank/DDBJ databases">
        <title>Mikania micrantha, genome provides insights into the molecular mechanism of rapid growth.</title>
        <authorList>
            <person name="Liu B."/>
        </authorList>
    </citation>
    <scope>NUCLEOTIDE SEQUENCE [LARGE SCALE GENOMIC DNA]</scope>
    <source>
        <strain evidence="8">NLD-2019</strain>
        <tissue evidence="8">Leaf</tissue>
    </source>
</reference>
<dbReference type="PANTHER" id="PTHR32444:SF235">
    <property type="entry name" value="OS01G0783900 PROTEIN"/>
    <property type="match status" value="1"/>
</dbReference>
<dbReference type="Pfam" id="PF08276">
    <property type="entry name" value="PAN_2"/>
    <property type="match status" value="1"/>
</dbReference>
<dbReference type="PROSITE" id="PS50026">
    <property type="entry name" value="EGF_3"/>
    <property type="match status" value="1"/>
</dbReference>
<keyword evidence="2" id="KW-0325">Glycoprotein</keyword>